<sequence>MTFKIANIEEIVSLSKDMKYDQALNRIVQIVKGVRTHNELKALTQAIKEDELLPLLRVLDASLMSRYSSLLVKLVNRQRKSSFTQILQCHELIYAGKYLEAEKQLKEMISNQSIETKVLERAYWALAHGLIEMKRFGEANYYLLELEKNATEPLYDRWGFYYYQKGDWETARDYFLEGIEHDPKPQFCFSLLQALYLAEGKQGEALSLIEKGIAHVPYYLPLRLEKAKRLKELGEWEEFLQALSDLEEITPYHDYQNYFQYSRAQIYYDTAKYQEFEAVITKRPKLFKEGPYQVRETYDKEKIKLQRTNVVVQKYNYCVPATLSMILDRYELNKSQEEIAQSIFQINGSRLTVAVDYLTKLEMSCQFFFGTVENYQRLIDLGVSIIVCLDYPNSSHVQLVKGFDDNLNAFYFQDPNFLEPFFVTYVDFEKHYGNNQCLSIAVIPNGEKQKLSLLNEAEHQLVGNMYEFSDRMEKNDPIAVKDFEKFISLENSLYALGYVVKFFGKNDSDEKLLTDTCKKILELQPDSDYFKLIIAYAFARANKYKEAKAILTTVKNKNVHLYHFLLGRMAYDLDDYIEASSHFYEALKVESDHYDTWSYLALCSYYENDQQKALEYSEISLDINRSDIWNRMNHGFMLFNEERYTEARSLYSELVKEYKHHSHAWYERARCDQNMGRFHQALRGFHVAKRLDPHMSYPYTEIASIYADHFDDSELAMIELQEGFANCSPTDYALLMTLGDLYVAQEMYSQARACYEKVIEHHVDESSPILSYVKVVYELDGREVALAFLKEETKRFQLDASFMLDAGEWLYQQASGVEDELQALEWLESGLSIGPNNLEYSWNLYVNLVENTPYNERARLFLQGQLASDYPDDVNLMCYIGCLYETADKLDVAEEWFSKAMENEEANTFPYYRLGEMYYHQEDYQKAEPFYQKCLELDEDFTVAYFRLSYIEKLNERPENEFDYLFIVLKKAPDDLVLDYFFQLTEQVGKLDVVESYLEGIQGEVAEIWRLQTLAFIAGLRGDGAREALLLETALAIEPESEPILSHYASVCHKLQLYDEAVDLTLKLLSTDSQNENLHGILVGSLVEKQRLELLAELLMEIELSDPDKSAVFMHAGNAVVQQMIELKQELTGVQLEDFDRIIIDLYKRSYELNPDNGTGVHWLCEYYVHHGAGREMAKKELLNYLQDGWNFDLAFFFGYFTLEYWDPSNRDQYEQAVELLVRCLEEGRELGAIHNNLGQLLLNLARVEEALVHVDQAIAIEPDLCNPYYVKSRIFEHIGDYEQMEEWARQTLQVDADYLQAYTQLSIAVHLQGRTEEAIEYTQQLLERDPSNLNAHYNMACFLSVIGQVKEASEHLQFVTTSEDDDRHYYLELAESDPDLDNLKKMS</sequence>
<dbReference type="OrthoDB" id="221093at2"/>
<feature type="domain" description="Peptidase C39-like" evidence="4">
    <location>
        <begin position="312"/>
        <end position="416"/>
    </location>
</feature>
<dbReference type="Pfam" id="PF00515">
    <property type="entry name" value="TPR_1"/>
    <property type="match status" value="1"/>
</dbReference>
<dbReference type="Gene3D" id="1.25.40.10">
    <property type="entry name" value="Tetratricopeptide repeat domain"/>
    <property type="match status" value="5"/>
</dbReference>
<dbReference type="InterPro" id="IPR051685">
    <property type="entry name" value="Ycf3/AcsC/BcsC/TPR_MFPF"/>
</dbReference>
<protein>
    <submittedName>
        <fullName evidence="5">Tetratricopeptide repeat protein</fullName>
    </submittedName>
</protein>
<feature type="repeat" description="TPR" evidence="3">
    <location>
        <begin position="1300"/>
        <end position="1333"/>
    </location>
</feature>
<feature type="repeat" description="TPR" evidence="3">
    <location>
        <begin position="152"/>
        <end position="185"/>
    </location>
</feature>
<gene>
    <name evidence="5" type="ORF">DS745_12140</name>
</gene>
<dbReference type="Proteomes" id="UP000290649">
    <property type="component" value="Unassembled WGS sequence"/>
</dbReference>
<accession>A0A4Q0VSJ0</accession>
<comment type="caution">
    <text evidence="5">The sequence shown here is derived from an EMBL/GenBank/DDBJ whole genome shotgun (WGS) entry which is preliminary data.</text>
</comment>
<proteinExistence type="predicted"/>
<reference evidence="5 6" key="1">
    <citation type="journal article" date="2019" name="Int. J. Syst. Evol. Microbiol.">
        <title>Anaerobacillus alkaliphilus sp. nov., a novel alkaliphilic and moderately halophilic bacterium.</title>
        <authorList>
            <person name="Borsodi A.K."/>
            <person name="Aszalos J.M."/>
            <person name="Bihari P."/>
            <person name="Nagy I."/>
            <person name="Schumann P."/>
            <person name="Sproer C."/>
            <person name="Kovacs A.L."/>
            <person name="Boka K."/>
            <person name="Dobosy P."/>
            <person name="Ovari M."/>
            <person name="Szili-Kovacs T."/>
            <person name="Toth E."/>
        </authorList>
    </citation>
    <scope>NUCLEOTIDE SEQUENCE [LARGE SCALE GENOMIC DNA]</scope>
    <source>
        <strain evidence="5 6">B16-10</strain>
    </source>
</reference>
<dbReference type="SMART" id="SM00028">
    <property type="entry name" value="TPR"/>
    <property type="match status" value="13"/>
</dbReference>
<dbReference type="PROSITE" id="PS50293">
    <property type="entry name" value="TPR_REGION"/>
    <property type="match status" value="1"/>
</dbReference>
<feature type="repeat" description="TPR" evidence="3">
    <location>
        <begin position="908"/>
        <end position="941"/>
    </location>
</feature>
<keyword evidence="2 3" id="KW-0802">TPR repeat</keyword>
<dbReference type="PANTHER" id="PTHR44943">
    <property type="entry name" value="CELLULOSE SYNTHASE OPERON PROTEIN C"/>
    <property type="match status" value="1"/>
</dbReference>
<dbReference type="Pfam" id="PF13181">
    <property type="entry name" value="TPR_8"/>
    <property type="match status" value="1"/>
</dbReference>
<organism evidence="5 6">
    <name type="scientific">Anaerobacillus alkaliphilus</name>
    <dbReference type="NCBI Taxonomy" id="1548597"/>
    <lineage>
        <taxon>Bacteria</taxon>
        <taxon>Bacillati</taxon>
        <taxon>Bacillota</taxon>
        <taxon>Bacilli</taxon>
        <taxon>Bacillales</taxon>
        <taxon>Bacillaceae</taxon>
        <taxon>Anaerobacillus</taxon>
    </lineage>
</organism>
<evidence type="ECO:0000313" key="5">
    <source>
        <dbReference type="EMBL" id="RXJ00277.1"/>
    </source>
</evidence>
<feature type="repeat" description="TPR" evidence="3">
    <location>
        <begin position="662"/>
        <end position="695"/>
    </location>
</feature>
<dbReference type="Pfam" id="PF13529">
    <property type="entry name" value="Peptidase_C39_2"/>
    <property type="match status" value="1"/>
</dbReference>
<dbReference type="Pfam" id="PF14559">
    <property type="entry name" value="TPR_19"/>
    <property type="match status" value="1"/>
</dbReference>
<dbReference type="SUPFAM" id="SSF48452">
    <property type="entry name" value="TPR-like"/>
    <property type="match status" value="4"/>
</dbReference>
<feature type="repeat" description="TPR" evidence="3">
    <location>
        <begin position="1232"/>
        <end position="1265"/>
    </location>
</feature>
<evidence type="ECO:0000256" key="3">
    <source>
        <dbReference type="PROSITE-ProRule" id="PRU00339"/>
    </source>
</evidence>
<evidence type="ECO:0000259" key="4">
    <source>
        <dbReference type="Pfam" id="PF13529"/>
    </source>
</evidence>
<dbReference type="PANTHER" id="PTHR44943:SF8">
    <property type="entry name" value="TPR REPEAT-CONTAINING PROTEIN MJ0263"/>
    <property type="match status" value="1"/>
</dbReference>
<dbReference type="InterPro" id="IPR011990">
    <property type="entry name" value="TPR-like_helical_dom_sf"/>
</dbReference>
<keyword evidence="1" id="KW-0677">Repeat</keyword>
<dbReference type="RefSeq" id="WP_129078498.1">
    <property type="nucleotide sequence ID" value="NZ_QOUX01000039.1"/>
</dbReference>
<keyword evidence="6" id="KW-1185">Reference proteome</keyword>
<dbReference type="EMBL" id="QOUX01000039">
    <property type="protein sequence ID" value="RXJ00277.1"/>
    <property type="molecule type" value="Genomic_DNA"/>
</dbReference>
<evidence type="ECO:0000313" key="6">
    <source>
        <dbReference type="Proteomes" id="UP000290649"/>
    </source>
</evidence>
<evidence type="ECO:0000256" key="1">
    <source>
        <dbReference type="ARBA" id="ARBA00022737"/>
    </source>
</evidence>
<dbReference type="InterPro" id="IPR039564">
    <property type="entry name" value="Peptidase_C39-like"/>
</dbReference>
<dbReference type="InterPro" id="IPR019734">
    <property type="entry name" value="TPR_rpt"/>
</dbReference>
<dbReference type="PROSITE" id="PS50005">
    <property type="entry name" value="TPR"/>
    <property type="match status" value="5"/>
</dbReference>
<name>A0A4Q0VSJ0_9BACI</name>
<dbReference type="Gene3D" id="3.90.70.10">
    <property type="entry name" value="Cysteine proteinases"/>
    <property type="match status" value="1"/>
</dbReference>
<evidence type="ECO:0000256" key="2">
    <source>
        <dbReference type="ARBA" id="ARBA00022803"/>
    </source>
</evidence>